<gene>
    <name evidence="6" type="ORF">E7512_08590</name>
</gene>
<dbReference type="Proteomes" id="UP000754750">
    <property type="component" value="Unassembled WGS sequence"/>
</dbReference>
<evidence type="ECO:0000256" key="4">
    <source>
        <dbReference type="ARBA" id="ARBA00023136"/>
    </source>
</evidence>
<feature type="transmembrane region" description="Helical" evidence="5">
    <location>
        <begin position="12"/>
        <end position="31"/>
    </location>
</feature>
<keyword evidence="4 5" id="KW-0472">Membrane</keyword>
<feature type="transmembrane region" description="Helical" evidence="5">
    <location>
        <begin position="229"/>
        <end position="252"/>
    </location>
</feature>
<dbReference type="InterPro" id="IPR001046">
    <property type="entry name" value="NRAMP_fam"/>
</dbReference>
<organism evidence="6 7">
    <name type="scientific">Faecalispora sporosphaeroides</name>
    <dbReference type="NCBI Taxonomy" id="1549"/>
    <lineage>
        <taxon>Bacteria</taxon>
        <taxon>Bacillati</taxon>
        <taxon>Bacillota</taxon>
        <taxon>Clostridia</taxon>
        <taxon>Eubacteriales</taxon>
        <taxon>Oscillospiraceae</taxon>
        <taxon>Faecalispora</taxon>
    </lineage>
</organism>
<dbReference type="AlphaFoldDB" id="A0A928KVE5"/>
<evidence type="ECO:0000256" key="1">
    <source>
        <dbReference type="ARBA" id="ARBA00004141"/>
    </source>
</evidence>
<evidence type="ECO:0000256" key="5">
    <source>
        <dbReference type="SAM" id="Phobius"/>
    </source>
</evidence>
<dbReference type="PANTHER" id="PTHR11706:SF2">
    <property type="entry name" value="TRANSPORTER PROTEIN"/>
    <property type="match status" value="1"/>
</dbReference>
<feature type="transmembrane region" description="Helical" evidence="5">
    <location>
        <begin position="186"/>
        <end position="208"/>
    </location>
</feature>
<evidence type="ECO:0000313" key="6">
    <source>
        <dbReference type="EMBL" id="MBE6833621.1"/>
    </source>
</evidence>
<protein>
    <submittedName>
        <fullName evidence="6">Divalent metal cation transporter</fullName>
    </submittedName>
</protein>
<dbReference type="EMBL" id="SVNY01000004">
    <property type="protein sequence ID" value="MBE6833621.1"/>
    <property type="molecule type" value="Genomic_DNA"/>
</dbReference>
<dbReference type="RefSeq" id="WP_326840443.1">
    <property type="nucleotide sequence ID" value="NZ_SVNY01000004.1"/>
</dbReference>
<feature type="transmembrane region" description="Helical" evidence="5">
    <location>
        <begin position="147"/>
        <end position="166"/>
    </location>
</feature>
<name>A0A928KVE5_9FIRM</name>
<feature type="transmembrane region" description="Helical" evidence="5">
    <location>
        <begin position="43"/>
        <end position="64"/>
    </location>
</feature>
<feature type="transmembrane region" description="Helical" evidence="5">
    <location>
        <begin position="314"/>
        <end position="331"/>
    </location>
</feature>
<sequence length="399" mass="41559">MDGETKTKTKRSQAIGGVFLMAASAMGPGFLTQTAKFTNDFHGSFGFVIIASLLLSLIVQVNVWRVLCVANMRAQDVANKLLPGLGYFLAVFVFVGGLIFNIGNVGGAALGLNAMLGLDLRAGYVTAGVIAVIVFSVKNAQSAVDNIAKILSILKILIILGVMIVVQPPVGMALKETLAPSTGVPALFPSILTLVGGTVGGYITFAGAHRLIDGGVVGQENEKRIVKSACGGLGIAAFSRFFLFLLVFGVVVKGVSLDPTNPAADAFLQGGGEICYRVFGLLLFFAGITSIIGASYTSLSFVKSLSKTVSNHNKAVTIAFITCAALVMLLIGKPATLLIIAGALNALILPLALVISLVAAYRKDIVGENYRHPIWLTVTGIASAILFAYFAIVGLGSLF</sequence>
<feature type="transmembrane region" description="Helical" evidence="5">
    <location>
        <begin position="278"/>
        <end position="302"/>
    </location>
</feature>
<accession>A0A928KVE5</accession>
<dbReference type="GO" id="GO:0005886">
    <property type="term" value="C:plasma membrane"/>
    <property type="evidence" value="ECO:0007669"/>
    <property type="project" value="TreeGrafter"/>
</dbReference>
<comment type="caution">
    <text evidence="6">The sequence shown here is derived from an EMBL/GenBank/DDBJ whole genome shotgun (WGS) entry which is preliminary data.</text>
</comment>
<dbReference type="PANTHER" id="PTHR11706">
    <property type="entry name" value="SOLUTE CARRIER PROTEIN FAMILY 11 MEMBER"/>
    <property type="match status" value="1"/>
</dbReference>
<dbReference type="Pfam" id="PF01566">
    <property type="entry name" value="Nramp"/>
    <property type="match status" value="1"/>
</dbReference>
<evidence type="ECO:0000256" key="3">
    <source>
        <dbReference type="ARBA" id="ARBA00022989"/>
    </source>
</evidence>
<dbReference type="GO" id="GO:0015086">
    <property type="term" value="F:cadmium ion transmembrane transporter activity"/>
    <property type="evidence" value="ECO:0007669"/>
    <property type="project" value="TreeGrafter"/>
</dbReference>
<proteinExistence type="predicted"/>
<comment type="subcellular location">
    <subcellularLocation>
        <location evidence="1">Membrane</location>
        <topology evidence="1">Multi-pass membrane protein</topology>
    </subcellularLocation>
</comment>
<reference evidence="6" key="1">
    <citation type="submission" date="2019-04" db="EMBL/GenBank/DDBJ databases">
        <title>Evolution of Biomass-Degrading Anaerobic Consortia Revealed by Metagenomics.</title>
        <authorList>
            <person name="Peng X."/>
        </authorList>
    </citation>
    <scope>NUCLEOTIDE SEQUENCE</scope>
    <source>
        <strain evidence="6">SIG551</strain>
    </source>
</reference>
<evidence type="ECO:0000256" key="2">
    <source>
        <dbReference type="ARBA" id="ARBA00022692"/>
    </source>
</evidence>
<keyword evidence="2 5" id="KW-0812">Transmembrane</keyword>
<dbReference type="GO" id="GO:0005384">
    <property type="term" value="F:manganese ion transmembrane transporter activity"/>
    <property type="evidence" value="ECO:0007669"/>
    <property type="project" value="TreeGrafter"/>
</dbReference>
<feature type="transmembrane region" description="Helical" evidence="5">
    <location>
        <begin position="85"/>
        <end position="102"/>
    </location>
</feature>
<feature type="transmembrane region" description="Helical" evidence="5">
    <location>
        <begin position="337"/>
        <end position="361"/>
    </location>
</feature>
<dbReference type="GO" id="GO:0034755">
    <property type="term" value="P:iron ion transmembrane transport"/>
    <property type="evidence" value="ECO:0007669"/>
    <property type="project" value="TreeGrafter"/>
</dbReference>
<evidence type="ECO:0000313" key="7">
    <source>
        <dbReference type="Proteomes" id="UP000754750"/>
    </source>
</evidence>
<feature type="transmembrane region" description="Helical" evidence="5">
    <location>
        <begin position="373"/>
        <end position="398"/>
    </location>
</feature>
<keyword evidence="3 5" id="KW-1133">Transmembrane helix</keyword>
<feature type="transmembrane region" description="Helical" evidence="5">
    <location>
        <begin position="122"/>
        <end position="140"/>
    </location>
</feature>